<dbReference type="SUPFAM" id="SSF143800">
    <property type="entry name" value="L28p-like"/>
    <property type="match status" value="1"/>
</dbReference>
<evidence type="ECO:0000256" key="3">
    <source>
        <dbReference type="ARBA" id="ARBA00023274"/>
    </source>
</evidence>
<evidence type="ECO:0000256" key="2">
    <source>
        <dbReference type="ARBA" id="ARBA00022980"/>
    </source>
</evidence>
<keyword evidence="3" id="KW-0687">Ribonucleoprotein</keyword>
<protein>
    <recommendedName>
        <fullName evidence="4">Large ribosomal subunit protein bL28m</fullName>
    </recommendedName>
</protein>
<evidence type="ECO:0000256" key="5">
    <source>
        <dbReference type="ARBA" id="ARBA00037226"/>
    </source>
</evidence>
<dbReference type="PANTHER" id="PTHR13528:SF2">
    <property type="entry name" value="LARGE RIBOSOMAL SUBUNIT PROTEIN BL28M"/>
    <property type="match status" value="1"/>
</dbReference>
<comment type="function">
    <text evidence="5">Component of the mitochondrial ribosome (mitoribosome), a dedicated translation machinery responsible for the synthesis of mitochondrial genome-encoded proteins, including at least some of the essential transmembrane subunits of the mitochondrial respiratory chain. The mitoribosomes are attached to the mitochondrial inner membrane and translation products are cotranslationally integrated into the membrane.</text>
</comment>
<evidence type="ECO:0000256" key="1">
    <source>
        <dbReference type="ARBA" id="ARBA00008760"/>
    </source>
</evidence>
<proteinExistence type="inferred from homology"/>
<dbReference type="PANTHER" id="PTHR13528">
    <property type="entry name" value="39S RIBOSOMAL PROTEIN L28, MITOCHONDRIAL"/>
    <property type="match status" value="1"/>
</dbReference>
<gene>
    <name evidence="7" type="ORF">P154DRAFT_524604</name>
</gene>
<dbReference type="EMBL" id="ML977610">
    <property type="protein sequence ID" value="KAF1997741.1"/>
    <property type="molecule type" value="Genomic_DNA"/>
</dbReference>
<sequence>MPPRLQSLSRTLLLPREAPRSRCLRAFTTSPHPQKKAWDGDLGSHLPKHVIQKETNTPPYPHGPNRLFKQSNRGLYGGQMIQFGNNVSPDTETKTRRHWTPNVLNKALYSVILKKKVKLRITAKVLKIIDREGGLDNYLLKDKESRIKELGPLGWDLRCTLLRRPAVIMSRRAEAAALGIDQEVIERTWPLPEYATAKEDADVEEEMLEEEAEELYSELEIEDSKLGHSEEIDEINLRQEQQRAEDEAHSRSKDLR</sequence>
<comment type="similarity">
    <text evidence="1">Belongs to the bacterial ribosomal protein bL28 family.</text>
</comment>
<evidence type="ECO:0000313" key="7">
    <source>
        <dbReference type="EMBL" id="KAF1997741.1"/>
    </source>
</evidence>
<keyword evidence="2" id="KW-0689">Ribosomal protein</keyword>
<evidence type="ECO:0000256" key="6">
    <source>
        <dbReference type="SAM" id="MobiDB-lite"/>
    </source>
</evidence>
<name>A0A6A5WC78_9PLEO</name>
<accession>A0A6A5WC78</accession>
<dbReference type="InterPro" id="IPR026569">
    <property type="entry name" value="Ribosomal_bL28"/>
</dbReference>
<keyword evidence="8" id="KW-1185">Reference proteome</keyword>
<dbReference type="InterPro" id="IPR037147">
    <property type="entry name" value="Ribosomal_bL28_sf"/>
</dbReference>
<dbReference type="FunFam" id="2.30.170.40:FF:000003">
    <property type="entry name" value="54S ribosomal protein L24"/>
    <property type="match status" value="1"/>
</dbReference>
<dbReference type="GO" id="GO:0005762">
    <property type="term" value="C:mitochondrial large ribosomal subunit"/>
    <property type="evidence" value="ECO:0007669"/>
    <property type="project" value="TreeGrafter"/>
</dbReference>
<evidence type="ECO:0000256" key="4">
    <source>
        <dbReference type="ARBA" id="ARBA00035269"/>
    </source>
</evidence>
<dbReference type="InterPro" id="IPR034704">
    <property type="entry name" value="Ribosomal_bL28/bL31-like_sf"/>
</dbReference>
<dbReference type="Gene3D" id="2.30.170.40">
    <property type="entry name" value="Ribosomal protein L28/L24"/>
    <property type="match status" value="1"/>
</dbReference>
<dbReference type="Pfam" id="PF00830">
    <property type="entry name" value="Ribosomal_L28"/>
    <property type="match status" value="1"/>
</dbReference>
<organism evidence="7 8">
    <name type="scientific">Amniculicola lignicola CBS 123094</name>
    <dbReference type="NCBI Taxonomy" id="1392246"/>
    <lineage>
        <taxon>Eukaryota</taxon>
        <taxon>Fungi</taxon>
        <taxon>Dikarya</taxon>
        <taxon>Ascomycota</taxon>
        <taxon>Pezizomycotina</taxon>
        <taxon>Dothideomycetes</taxon>
        <taxon>Pleosporomycetidae</taxon>
        <taxon>Pleosporales</taxon>
        <taxon>Amniculicolaceae</taxon>
        <taxon>Amniculicola</taxon>
    </lineage>
</organism>
<dbReference type="AlphaFoldDB" id="A0A6A5WC78"/>
<reference evidence="7" key="1">
    <citation type="journal article" date="2020" name="Stud. Mycol.">
        <title>101 Dothideomycetes genomes: a test case for predicting lifestyles and emergence of pathogens.</title>
        <authorList>
            <person name="Haridas S."/>
            <person name="Albert R."/>
            <person name="Binder M."/>
            <person name="Bloem J."/>
            <person name="Labutti K."/>
            <person name="Salamov A."/>
            <person name="Andreopoulos B."/>
            <person name="Baker S."/>
            <person name="Barry K."/>
            <person name="Bills G."/>
            <person name="Bluhm B."/>
            <person name="Cannon C."/>
            <person name="Castanera R."/>
            <person name="Culley D."/>
            <person name="Daum C."/>
            <person name="Ezra D."/>
            <person name="Gonzalez J."/>
            <person name="Henrissat B."/>
            <person name="Kuo A."/>
            <person name="Liang C."/>
            <person name="Lipzen A."/>
            <person name="Lutzoni F."/>
            <person name="Magnuson J."/>
            <person name="Mondo S."/>
            <person name="Nolan M."/>
            <person name="Ohm R."/>
            <person name="Pangilinan J."/>
            <person name="Park H.-J."/>
            <person name="Ramirez L."/>
            <person name="Alfaro M."/>
            <person name="Sun H."/>
            <person name="Tritt A."/>
            <person name="Yoshinaga Y."/>
            <person name="Zwiers L.-H."/>
            <person name="Turgeon B."/>
            <person name="Goodwin S."/>
            <person name="Spatafora J."/>
            <person name="Crous P."/>
            <person name="Grigoriev I."/>
        </authorList>
    </citation>
    <scope>NUCLEOTIDE SEQUENCE</scope>
    <source>
        <strain evidence="7">CBS 123094</strain>
    </source>
</reference>
<dbReference type="GO" id="GO:0003735">
    <property type="term" value="F:structural constituent of ribosome"/>
    <property type="evidence" value="ECO:0007669"/>
    <property type="project" value="InterPro"/>
</dbReference>
<evidence type="ECO:0000313" key="8">
    <source>
        <dbReference type="Proteomes" id="UP000799779"/>
    </source>
</evidence>
<feature type="region of interest" description="Disordered" evidence="6">
    <location>
        <begin position="222"/>
        <end position="256"/>
    </location>
</feature>
<dbReference type="OrthoDB" id="361870at2759"/>
<dbReference type="Proteomes" id="UP000799779">
    <property type="component" value="Unassembled WGS sequence"/>
</dbReference>